<evidence type="ECO:0000313" key="3">
    <source>
        <dbReference type="EMBL" id="TEW66828.1"/>
    </source>
</evidence>
<proteinExistence type="predicted"/>
<organism evidence="3 4">
    <name type="scientific">Mucilaginibacter phyllosphaerae</name>
    <dbReference type="NCBI Taxonomy" id="1812349"/>
    <lineage>
        <taxon>Bacteria</taxon>
        <taxon>Pseudomonadati</taxon>
        <taxon>Bacteroidota</taxon>
        <taxon>Sphingobacteriia</taxon>
        <taxon>Sphingobacteriales</taxon>
        <taxon>Sphingobacteriaceae</taxon>
        <taxon>Mucilaginibacter</taxon>
    </lineage>
</organism>
<dbReference type="OrthoDB" id="583504at2"/>
<dbReference type="InterPro" id="IPR040836">
    <property type="entry name" value="SAVED"/>
</dbReference>
<dbReference type="NCBIfam" id="NF033611">
    <property type="entry name" value="SAVED"/>
    <property type="match status" value="1"/>
</dbReference>
<comment type="caution">
    <text evidence="3">The sequence shown here is derived from an EMBL/GenBank/DDBJ whole genome shotgun (WGS) entry which is preliminary data.</text>
</comment>
<dbReference type="RefSeq" id="WP_134336433.1">
    <property type="nucleotide sequence ID" value="NZ_BMCZ01000003.1"/>
</dbReference>
<gene>
    <name evidence="3" type="ORF">E2R65_10455</name>
    <name evidence="2" type="ORF">GGR35_003903</name>
</gene>
<evidence type="ECO:0000313" key="4">
    <source>
        <dbReference type="Proteomes" id="UP000297248"/>
    </source>
</evidence>
<keyword evidence="5" id="KW-1185">Reference proteome</keyword>
<reference evidence="3" key="2">
    <citation type="submission" date="2019-03" db="EMBL/GenBank/DDBJ databases">
        <authorList>
            <person name="Yan Y.-Q."/>
            <person name="Du Z.-J."/>
        </authorList>
    </citation>
    <scope>NUCLEOTIDE SEQUENCE</scope>
    <source>
        <strain evidence="3">PP-F2FG21</strain>
    </source>
</reference>
<dbReference type="EMBL" id="JACIEG010000009">
    <property type="protein sequence ID" value="MBB3971275.1"/>
    <property type="molecule type" value="Genomic_DNA"/>
</dbReference>
<reference evidence="2 5" key="3">
    <citation type="submission" date="2020-08" db="EMBL/GenBank/DDBJ databases">
        <title>Genomic Encyclopedia of Type Strains, Phase IV (KMG-IV): sequencing the most valuable type-strain genomes for metagenomic binning, comparative biology and taxonomic classification.</title>
        <authorList>
            <person name="Goeker M."/>
        </authorList>
    </citation>
    <scope>NUCLEOTIDE SEQUENCE [LARGE SCALE GENOMIC DNA]</scope>
    <source>
        <strain evidence="2 5">DSM 100995</strain>
    </source>
</reference>
<protein>
    <submittedName>
        <fullName evidence="3">SAVED domain-containing protein</fullName>
    </submittedName>
</protein>
<evidence type="ECO:0000259" key="1">
    <source>
        <dbReference type="Pfam" id="PF18145"/>
    </source>
</evidence>
<evidence type="ECO:0000313" key="5">
    <source>
        <dbReference type="Proteomes" id="UP000583101"/>
    </source>
</evidence>
<dbReference type="Proteomes" id="UP000583101">
    <property type="component" value="Unassembled WGS sequence"/>
</dbReference>
<dbReference type="AlphaFoldDB" id="A0A4Y8ADZ8"/>
<evidence type="ECO:0000313" key="2">
    <source>
        <dbReference type="EMBL" id="MBB3971275.1"/>
    </source>
</evidence>
<dbReference type="EMBL" id="SNQG01000003">
    <property type="protein sequence ID" value="TEW66828.1"/>
    <property type="molecule type" value="Genomic_DNA"/>
</dbReference>
<dbReference type="Proteomes" id="UP000297248">
    <property type="component" value="Unassembled WGS sequence"/>
</dbReference>
<reference evidence="3 4" key="1">
    <citation type="journal article" date="2016" name="Int. J. Syst. Evol. Microbiol.">
        <title>Proposal of Mucilaginibacter phyllosphaerae sp. nov. isolated from the phyllosphere of Galium album.</title>
        <authorList>
            <person name="Aydogan E.L."/>
            <person name="Busse H.J."/>
            <person name="Moser G."/>
            <person name="Muller C."/>
            <person name="Kampfer P."/>
            <person name="Glaeser S.P."/>
        </authorList>
    </citation>
    <scope>NUCLEOTIDE SEQUENCE [LARGE SCALE GENOMIC DNA]</scope>
    <source>
        <strain evidence="3 4">PP-F2FG21</strain>
    </source>
</reference>
<feature type="domain" description="SMODS-associated and fused to various effectors" evidence="1">
    <location>
        <begin position="63"/>
        <end position="260"/>
    </location>
</feature>
<name>A0A4Y8ADZ8_9SPHI</name>
<accession>A0A4Y8ADZ8</accession>
<dbReference type="Pfam" id="PF18145">
    <property type="entry name" value="SAVED"/>
    <property type="match status" value="1"/>
</dbReference>
<sequence length="597" mass="68508">MKGRLTIVIAHYGLDRKITEAECLNALSSDEAEQYKFIDFEAGNNKLSELYNLSFDNLALYQQRKFIELVKPVLDDHPTALIAYFGLTPIPIAFHFGFLVGNTHPYVIYQYHHRAHQWQKESAKPNADYIFSLLPLNLPTEIQKGKGDVSIRVATSFNIDKLATYEVVPNPSNEFDIVLQSPNVDSLYDQTCIETVVTAFQDVLDSYANKLSDRDKIQLFIASSAGLPFALGTRINTNIYPFIQTYQFSRDETPKYKEALLVTKEVDSRVILSEDDRKAAQRIRTAWQSQLDDNLKPFITQIAGKKSENWLQMICATDAEYKKVSRQLKHPWSTVTDIDKTSLKNDKIDVETVDVEDGFEYIEKSNTWLLDDGFLFGLEKRLNKSADTDIMQASRLFFFHEALHYSKDGHRLTKEVANGIGQFPKVIEEADYQADVWGLLTEYKYSSIYENAKLKKGLKQFFCNAIETAIETMWSFVDTGAELTIIQVRSMNRFLNWYWQWVLIENIDGEGSFEEILAILLDKPVIELAGAPMELRGYRTFYKLNSKQNTKCQLAAFAKNKVYRFTPNLMDDILDGFKMLNGEKIKIGLKSFQVTLS</sequence>